<protein>
    <recommendedName>
        <fullName evidence="4">Porin</fullName>
    </recommendedName>
</protein>
<accession>A0A2T3MZ33</accession>
<feature type="signal peptide" evidence="1">
    <location>
        <begin position="1"/>
        <end position="21"/>
    </location>
</feature>
<dbReference type="Proteomes" id="UP000240904">
    <property type="component" value="Unassembled WGS sequence"/>
</dbReference>
<keyword evidence="3" id="KW-1185">Reference proteome</keyword>
<evidence type="ECO:0000313" key="3">
    <source>
        <dbReference type="Proteomes" id="UP000240904"/>
    </source>
</evidence>
<gene>
    <name evidence="2" type="ORF">C9I89_10675</name>
</gene>
<dbReference type="EMBL" id="PYMC01000006">
    <property type="protein sequence ID" value="PSW05235.1"/>
    <property type="molecule type" value="Genomic_DNA"/>
</dbReference>
<keyword evidence="1" id="KW-0732">Signal</keyword>
<feature type="chain" id="PRO_5015693864" description="Porin" evidence="1">
    <location>
        <begin position="22"/>
        <end position="393"/>
    </location>
</feature>
<proteinExistence type="predicted"/>
<organism evidence="2 3">
    <name type="scientific">Photobacterium lipolyticum</name>
    <dbReference type="NCBI Taxonomy" id="266810"/>
    <lineage>
        <taxon>Bacteria</taxon>
        <taxon>Pseudomonadati</taxon>
        <taxon>Pseudomonadota</taxon>
        <taxon>Gammaproteobacteria</taxon>
        <taxon>Vibrionales</taxon>
        <taxon>Vibrionaceae</taxon>
        <taxon>Photobacterium</taxon>
    </lineage>
</organism>
<reference evidence="2 3" key="1">
    <citation type="submission" date="2018-03" db="EMBL/GenBank/DDBJ databases">
        <title>Whole genome sequencing of Histamine producing bacteria.</title>
        <authorList>
            <person name="Butler K."/>
        </authorList>
    </citation>
    <scope>NUCLEOTIDE SEQUENCE [LARGE SCALE GENOMIC DNA]</scope>
    <source>
        <strain evidence="2 3">DSM 16190</strain>
    </source>
</reference>
<evidence type="ECO:0000256" key="1">
    <source>
        <dbReference type="SAM" id="SignalP"/>
    </source>
</evidence>
<dbReference type="AlphaFoldDB" id="A0A2T3MZ33"/>
<evidence type="ECO:0008006" key="4">
    <source>
        <dbReference type="Google" id="ProtNLM"/>
    </source>
</evidence>
<comment type="caution">
    <text evidence="2">The sequence shown here is derived from an EMBL/GenBank/DDBJ whole genome shotgun (WGS) entry which is preliminary data.</text>
</comment>
<sequence length="393" mass="45103">MLLRLSIFMIALFVCPVKTMASDWQFGYRGSTEQWSASNSLFFSESDDYLHQVALDFSVDHKGIRGAATVRKQWRRNEHNDEIILTELFVDRSIYDWDFTLGKKRLDWGIGYSYRPLDIIKSYVQQPTGVYIEEGAWLATAEYYTATGSLTLILADSSTQQETTKPQQKGGGIRYYALIDDWDFQGLMYFDDIRKLSVGGSAVTVLGDSASVHVSALWQSQYTQLSHRLDVQQYFYPGDPIYSEAENGALQLLSGVTYNFENNVSILAEYWYDERSPDHSQWQLLIDAARQQKAHGDLHGLLSAERQFFSAHNTVQHNLLLHMRYDGDGWKPLLDLLTSPQDKGLIATARIRYQWREGHWLELGGRWLTGANDSVYQQLPNEQILFLQIDGTF</sequence>
<name>A0A2T3MZ33_9GAMM</name>
<evidence type="ECO:0000313" key="2">
    <source>
        <dbReference type="EMBL" id="PSW05235.1"/>
    </source>
</evidence>